<accession>C4YCE0</accession>
<protein>
    <submittedName>
        <fullName evidence="2">Uncharacterized protein</fullName>
    </submittedName>
</protein>
<proteinExistence type="predicted"/>
<name>C4YCE0_CLAL4</name>
<evidence type="ECO:0000256" key="1">
    <source>
        <dbReference type="SAM" id="MobiDB-lite"/>
    </source>
</evidence>
<feature type="region of interest" description="Disordered" evidence="1">
    <location>
        <begin position="1"/>
        <end position="22"/>
    </location>
</feature>
<dbReference type="AlphaFoldDB" id="C4YCE0"/>
<evidence type="ECO:0000313" key="2">
    <source>
        <dbReference type="EMBL" id="EEQ41650.1"/>
    </source>
</evidence>
<dbReference type="KEGG" id="clu:CLUG_05779"/>
<dbReference type="HOGENOM" id="CLU_894300_0_0_1"/>
<dbReference type="VEuPathDB" id="FungiDB:CLUG_05779"/>
<sequence length="311" mass="34664">METVSSSAHIKPVQKRPEPVIGKRNPVVRTDWKRMRTQNRAVQVVVKSAICQVFQPQSVRVSLFFPHPSTANFDQRVAGVFVRHKRFVVAEQRNVQMHAVVACPHLFDIDDSRGLPVRHSALVHHLDRARSARHVAHRPVHDQSLHDISGRSVAERRLFLSHEPVRPHRLAHGALKSLRRGSVVKQKLVLGRGRKPAQHEHRAGILGPVPALGPVLGQSLAWRHGLVESDDLVARAERICPVHAPKLVGPHTSVWPKRQADQVGGALENLRVVLLRRLEHLHFRGSRNSTNVLVAGVVAANEESLVVRSGV</sequence>
<dbReference type="Proteomes" id="UP000007703">
    <property type="component" value="Unassembled WGS sequence"/>
</dbReference>
<reference evidence="2 3" key="1">
    <citation type="journal article" date="2009" name="Nature">
        <title>Evolution of pathogenicity and sexual reproduction in eight Candida genomes.</title>
        <authorList>
            <person name="Butler G."/>
            <person name="Rasmussen M.D."/>
            <person name="Lin M.F."/>
            <person name="Santos M.A."/>
            <person name="Sakthikumar S."/>
            <person name="Munro C.A."/>
            <person name="Rheinbay E."/>
            <person name="Grabherr M."/>
            <person name="Forche A."/>
            <person name="Reedy J.L."/>
            <person name="Agrafioti I."/>
            <person name="Arnaud M.B."/>
            <person name="Bates S."/>
            <person name="Brown A.J."/>
            <person name="Brunke S."/>
            <person name="Costanzo M.C."/>
            <person name="Fitzpatrick D.A."/>
            <person name="de Groot P.W."/>
            <person name="Harris D."/>
            <person name="Hoyer L.L."/>
            <person name="Hube B."/>
            <person name="Klis F.M."/>
            <person name="Kodira C."/>
            <person name="Lennard N."/>
            <person name="Logue M.E."/>
            <person name="Martin R."/>
            <person name="Neiman A.M."/>
            <person name="Nikolaou E."/>
            <person name="Quail M.A."/>
            <person name="Quinn J."/>
            <person name="Santos M.C."/>
            <person name="Schmitzberger F.F."/>
            <person name="Sherlock G."/>
            <person name="Shah P."/>
            <person name="Silverstein K.A."/>
            <person name="Skrzypek M.S."/>
            <person name="Soll D."/>
            <person name="Staggs R."/>
            <person name="Stansfield I."/>
            <person name="Stumpf M.P."/>
            <person name="Sudbery P.E."/>
            <person name="Srikantha T."/>
            <person name="Zeng Q."/>
            <person name="Berman J."/>
            <person name="Berriman M."/>
            <person name="Heitman J."/>
            <person name="Gow N.A."/>
            <person name="Lorenz M.C."/>
            <person name="Birren B.W."/>
            <person name="Kellis M."/>
            <person name="Cuomo C.A."/>
        </authorList>
    </citation>
    <scope>NUCLEOTIDE SEQUENCE [LARGE SCALE GENOMIC DNA]</scope>
    <source>
        <strain evidence="2 3">ATCC 42720</strain>
    </source>
</reference>
<gene>
    <name evidence="2" type="ORF">CLUG_05779</name>
</gene>
<organism evidence="2 3">
    <name type="scientific">Clavispora lusitaniae (strain ATCC 42720)</name>
    <name type="common">Yeast</name>
    <name type="synonym">Candida lusitaniae</name>
    <dbReference type="NCBI Taxonomy" id="306902"/>
    <lineage>
        <taxon>Eukaryota</taxon>
        <taxon>Fungi</taxon>
        <taxon>Dikarya</taxon>
        <taxon>Ascomycota</taxon>
        <taxon>Saccharomycotina</taxon>
        <taxon>Pichiomycetes</taxon>
        <taxon>Metschnikowiaceae</taxon>
        <taxon>Clavispora</taxon>
    </lineage>
</organism>
<evidence type="ECO:0000313" key="3">
    <source>
        <dbReference type="Proteomes" id="UP000007703"/>
    </source>
</evidence>
<dbReference type="InParanoid" id="C4YCE0"/>
<dbReference type="EMBL" id="CH408083">
    <property type="protein sequence ID" value="EEQ41650.1"/>
    <property type="molecule type" value="Genomic_DNA"/>
</dbReference>